<dbReference type="PANTHER" id="PTHR31544">
    <property type="entry name" value="AIG2-LIKE PROTEIN D"/>
    <property type="match status" value="1"/>
</dbReference>
<dbReference type="SUPFAM" id="SSF110857">
    <property type="entry name" value="Gamma-glutamyl cyclotransferase-like"/>
    <property type="match status" value="1"/>
</dbReference>
<gene>
    <name evidence="5" type="ORF">SLS56_001524</name>
</gene>
<dbReference type="EMBL" id="JAJVDC020000009">
    <property type="protein sequence ID" value="KAL1635829.1"/>
    <property type="molecule type" value="Genomic_DNA"/>
</dbReference>
<dbReference type="Pfam" id="PF06094">
    <property type="entry name" value="GGACT"/>
    <property type="match status" value="1"/>
</dbReference>
<reference evidence="5 6" key="1">
    <citation type="submission" date="2024-02" db="EMBL/GenBank/DDBJ databases">
        <title>De novo assembly and annotation of 12 fungi associated with fruit tree decline syndrome in Ontario, Canada.</title>
        <authorList>
            <person name="Sulman M."/>
            <person name="Ellouze W."/>
            <person name="Ilyukhin E."/>
        </authorList>
    </citation>
    <scope>NUCLEOTIDE SEQUENCE [LARGE SCALE GENOMIC DNA]</scope>
    <source>
        <strain evidence="5 6">M1-105</strain>
    </source>
</reference>
<dbReference type="Proteomes" id="UP001521116">
    <property type="component" value="Unassembled WGS sequence"/>
</dbReference>
<dbReference type="InterPro" id="IPR013024">
    <property type="entry name" value="GGCT-like"/>
</dbReference>
<name>A0ABR3T957_9PEZI</name>
<dbReference type="InterPro" id="IPR045038">
    <property type="entry name" value="AIG2-like"/>
</dbReference>
<proteinExistence type="inferred from homology"/>
<dbReference type="PANTHER" id="PTHR31544:SF2">
    <property type="entry name" value="AIG2-LIKE PROTEIN D"/>
    <property type="match status" value="1"/>
</dbReference>
<dbReference type="Gene3D" id="3.10.490.10">
    <property type="entry name" value="Gamma-glutamyl cyclotransferase-like"/>
    <property type="match status" value="1"/>
</dbReference>
<keyword evidence="6" id="KW-1185">Reference proteome</keyword>
<evidence type="ECO:0000313" key="5">
    <source>
        <dbReference type="EMBL" id="KAL1635829.1"/>
    </source>
</evidence>
<evidence type="ECO:0000256" key="3">
    <source>
        <dbReference type="ARBA" id="ARBA00030602"/>
    </source>
</evidence>
<dbReference type="InterPro" id="IPR009288">
    <property type="entry name" value="AIG2-like_dom"/>
</dbReference>
<accession>A0ABR3T957</accession>
<comment type="similarity">
    <text evidence="1">Belongs to the gamma-glutamylcyclotransferase family.</text>
</comment>
<dbReference type="CDD" id="cd06661">
    <property type="entry name" value="GGCT_like"/>
    <property type="match status" value="1"/>
</dbReference>
<evidence type="ECO:0000256" key="1">
    <source>
        <dbReference type="ARBA" id="ARBA00008861"/>
    </source>
</evidence>
<feature type="domain" description="Gamma-glutamylcyclotransferase AIG2-like" evidence="4">
    <location>
        <begin position="7"/>
        <end position="150"/>
    </location>
</feature>
<evidence type="ECO:0000313" key="6">
    <source>
        <dbReference type="Proteomes" id="UP001521116"/>
    </source>
</evidence>
<evidence type="ECO:0000259" key="4">
    <source>
        <dbReference type="Pfam" id="PF06094"/>
    </source>
</evidence>
<protein>
    <recommendedName>
        <fullName evidence="3">Putative gamma-glutamylcyclotransferase</fullName>
    </recommendedName>
</protein>
<sequence>MGDRTAFFYGTLMVPQVMYRVIYNSSDPQPWQKTLTTAKPAFLPGYQRRKVRQADYPGIIPVATDSSSPSSSVRGTLVTGLTEGDIFRLDTFEGDEYERRRVPVRVVTAGRVDATDVPGGVFAPTETEEVVAETYVWTAGEDRLEPGEWDFDEFVREKLRRWVGAGADHEYAEVDAAVAAELDGTGGRGANGHIGRALEADHRATAEALN</sequence>
<keyword evidence="2" id="KW-0808">Transferase</keyword>
<evidence type="ECO:0000256" key="2">
    <source>
        <dbReference type="ARBA" id="ARBA00022679"/>
    </source>
</evidence>
<organism evidence="5 6">
    <name type="scientific">Neofusicoccum ribis</name>
    <dbReference type="NCBI Taxonomy" id="45134"/>
    <lineage>
        <taxon>Eukaryota</taxon>
        <taxon>Fungi</taxon>
        <taxon>Dikarya</taxon>
        <taxon>Ascomycota</taxon>
        <taxon>Pezizomycotina</taxon>
        <taxon>Dothideomycetes</taxon>
        <taxon>Dothideomycetes incertae sedis</taxon>
        <taxon>Botryosphaeriales</taxon>
        <taxon>Botryosphaeriaceae</taxon>
        <taxon>Neofusicoccum</taxon>
    </lineage>
</organism>
<dbReference type="InterPro" id="IPR036568">
    <property type="entry name" value="GGCT-like_sf"/>
</dbReference>
<comment type="caution">
    <text evidence="5">The sequence shown here is derived from an EMBL/GenBank/DDBJ whole genome shotgun (WGS) entry which is preliminary data.</text>
</comment>